<dbReference type="RefSeq" id="WP_093098920.1">
    <property type="nucleotide sequence ID" value="NZ_CP158798.1"/>
</dbReference>
<dbReference type="Proteomes" id="UP000215355">
    <property type="component" value="Chromosome 1"/>
</dbReference>
<feature type="region of interest" description="Disordered" evidence="1">
    <location>
        <begin position="54"/>
        <end position="76"/>
    </location>
</feature>
<evidence type="ECO:0000313" key="2">
    <source>
        <dbReference type="EMBL" id="SNV44915.1"/>
    </source>
</evidence>
<reference evidence="2 3" key="1">
    <citation type="submission" date="2017-06" db="EMBL/GenBank/DDBJ databases">
        <authorList>
            <consortium name="Pathogen Informatics"/>
        </authorList>
    </citation>
    <scope>NUCLEOTIDE SEQUENCE [LARGE SCALE GENOMIC DNA]</scope>
    <source>
        <strain evidence="2 3">NCTC12149</strain>
    </source>
</reference>
<protein>
    <submittedName>
        <fullName evidence="2">Uncharacterized protein</fullName>
    </submittedName>
</protein>
<gene>
    <name evidence="2" type="ORF">SAMEA4412673_01015</name>
</gene>
<dbReference type="AlphaFoldDB" id="A0AAJ4X9L7"/>
<accession>A0AAJ4X9L7</accession>
<dbReference type="EMBL" id="LT906468">
    <property type="protein sequence ID" value="SNV44915.1"/>
    <property type="molecule type" value="Genomic_DNA"/>
</dbReference>
<evidence type="ECO:0000313" key="3">
    <source>
        <dbReference type="Proteomes" id="UP000215355"/>
    </source>
</evidence>
<name>A0AAJ4X9L7_9SPHI</name>
<sequence>MKSPQKKNCPGLQQLNAPERKKDKLPYLCPEITLHIIQLDFKIMVGSTFIRTGGPGNVPRAEDWEDEGESIKDFDF</sequence>
<organism evidence="2 3">
    <name type="scientific">Sphingobacterium mizutaii</name>
    <dbReference type="NCBI Taxonomy" id="1010"/>
    <lineage>
        <taxon>Bacteria</taxon>
        <taxon>Pseudomonadati</taxon>
        <taxon>Bacteroidota</taxon>
        <taxon>Sphingobacteriia</taxon>
        <taxon>Sphingobacteriales</taxon>
        <taxon>Sphingobacteriaceae</taxon>
        <taxon>Sphingobacterium</taxon>
    </lineage>
</organism>
<evidence type="ECO:0000256" key="1">
    <source>
        <dbReference type="SAM" id="MobiDB-lite"/>
    </source>
</evidence>
<proteinExistence type="predicted"/>
<dbReference type="KEGG" id="smiz:4412673_01015"/>